<feature type="active site" evidence="10 12">
    <location>
        <position position="788"/>
    </location>
</feature>
<evidence type="ECO:0000256" key="1">
    <source>
        <dbReference type="ARBA" id="ARBA00004496"/>
    </source>
</evidence>
<evidence type="ECO:0000256" key="2">
    <source>
        <dbReference type="ARBA" id="ARBA00022490"/>
    </source>
</evidence>
<evidence type="ECO:0000256" key="9">
    <source>
        <dbReference type="ARBA" id="ARBA00050665"/>
    </source>
</evidence>
<comment type="caution">
    <text evidence="20">The sequence shown here is derived from an EMBL/GenBank/DDBJ whole genome shotgun (WGS) entry which is preliminary data.</text>
</comment>
<dbReference type="PANTHER" id="PTHR43718">
    <property type="entry name" value="LON PROTEASE"/>
    <property type="match status" value="1"/>
</dbReference>
<dbReference type="GO" id="GO:0004252">
    <property type="term" value="F:serine-type endopeptidase activity"/>
    <property type="evidence" value="ECO:0007669"/>
    <property type="project" value="UniProtKB-UniRule"/>
</dbReference>
<evidence type="ECO:0000256" key="10">
    <source>
        <dbReference type="HAMAP-Rule" id="MF_01973"/>
    </source>
</evidence>
<accession>A0A2A4T8E4</accession>
<dbReference type="Pfam" id="PF05362">
    <property type="entry name" value="Lon_C"/>
    <property type="match status" value="1"/>
</dbReference>
<dbReference type="GO" id="GO:0043565">
    <property type="term" value="F:sequence-specific DNA binding"/>
    <property type="evidence" value="ECO:0007669"/>
    <property type="project" value="UniProtKB-UniRule"/>
</dbReference>
<dbReference type="SMART" id="SM00382">
    <property type="entry name" value="AAA"/>
    <property type="match status" value="1"/>
</dbReference>
<evidence type="ECO:0000256" key="14">
    <source>
        <dbReference type="PROSITE-ProRule" id="PRU01122"/>
    </source>
</evidence>
<dbReference type="CDD" id="cd19500">
    <property type="entry name" value="RecA-like_Lon"/>
    <property type="match status" value="1"/>
</dbReference>
<evidence type="ECO:0000259" key="18">
    <source>
        <dbReference type="PROSITE" id="PS51786"/>
    </source>
</evidence>
<name>A0A2A4T8E4_9DELT</name>
<dbReference type="SMART" id="SM00464">
    <property type="entry name" value="LON"/>
    <property type="match status" value="1"/>
</dbReference>
<keyword evidence="2 10" id="KW-0963">Cytoplasm</keyword>
<keyword evidence="8 10" id="KW-0346">Stress response</keyword>
<dbReference type="GO" id="GO:0005737">
    <property type="term" value="C:cytoplasm"/>
    <property type="evidence" value="ECO:0007669"/>
    <property type="project" value="UniProtKB-SubCell"/>
</dbReference>
<dbReference type="Gene3D" id="1.10.8.60">
    <property type="match status" value="1"/>
</dbReference>
<dbReference type="PIRSF" id="PIRSF001174">
    <property type="entry name" value="Lon_proteas"/>
    <property type="match status" value="1"/>
</dbReference>
<dbReference type="GO" id="GO:0034605">
    <property type="term" value="P:cellular response to heat"/>
    <property type="evidence" value="ECO:0007669"/>
    <property type="project" value="UniProtKB-UniRule"/>
</dbReference>
<evidence type="ECO:0000256" key="5">
    <source>
        <dbReference type="ARBA" id="ARBA00022801"/>
    </source>
</evidence>
<dbReference type="GO" id="GO:0004176">
    <property type="term" value="F:ATP-dependent peptidase activity"/>
    <property type="evidence" value="ECO:0007669"/>
    <property type="project" value="UniProtKB-UniRule"/>
</dbReference>
<comment type="function">
    <text evidence="10">ATP-dependent serine protease that mediates the selective degradation of mutant and abnormal proteins as well as certain short-lived regulatory proteins. Required for cellular homeostasis and for survival from DNA damage and developmental changes induced by stress. Degrades polypeptides processively to yield small peptide fragments that are 5 to 10 amino acids long. Binds to DNA in a double-stranded, site-specific manner.</text>
</comment>
<dbReference type="InterPro" id="IPR020568">
    <property type="entry name" value="Ribosomal_Su5_D2-typ_SF"/>
</dbReference>
<dbReference type="FunFam" id="1.20.58.1480:FF:000002">
    <property type="entry name" value="Lon protease homolog, mitochondrial"/>
    <property type="match status" value="1"/>
</dbReference>
<comment type="catalytic activity">
    <reaction evidence="9 10 11 14">
        <text>Hydrolysis of proteins in presence of ATP.</text>
        <dbReference type="EC" id="3.4.21.53"/>
    </reaction>
</comment>
<gene>
    <name evidence="10 20" type="primary">lon</name>
    <name evidence="20" type="ORF">COB67_03365</name>
</gene>
<evidence type="ECO:0000256" key="4">
    <source>
        <dbReference type="ARBA" id="ARBA00022741"/>
    </source>
</evidence>
<dbReference type="PROSITE" id="PS01046">
    <property type="entry name" value="LON_SER"/>
    <property type="match status" value="1"/>
</dbReference>
<dbReference type="HAMAP" id="MF_01973">
    <property type="entry name" value="lon_bact"/>
    <property type="match status" value="1"/>
</dbReference>
<dbReference type="EC" id="3.4.21.53" evidence="10 11"/>
<evidence type="ECO:0000313" key="21">
    <source>
        <dbReference type="Proteomes" id="UP000218113"/>
    </source>
</evidence>
<feature type="binding site" evidence="10 13">
    <location>
        <begin position="420"/>
        <end position="427"/>
    </location>
    <ligand>
        <name>ATP</name>
        <dbReference type="ChEBI" id="CHEBI:30616"/>
    </ligand>
</feature>
<dbReference type="InterPro" id="IPR004815">
    <property type="entry name" value="Lon_bac/euk-typ"/>
</dbReference>
<dbReference type="GO" id="GO:0016887">
    <property type="term" value="F:ATP hydrolysis activity"/>
    <property type="evidence" value="ECO:0007669"/>
    <property type="project" value="UniProtKB-UniRule"/>
</dbReference>
<dbReference type="Gene3D" id="1.20.58.1480">
    <property type="match status" value="1"/>
</dbReference>
<organism evidence="20 21">
    <name type="scientific">SAR324 cluster bacterium</name>
    <dbReference type="NCBI Taxonomy" id="2024889"/>
    <lineage>
        <taxon>Bacteria</taxon>
        <taxon>Deltaproteobacteria</taxon>
        <taxon>SAR324 cluster</taxon>
    </lineage>
</organism>
<dbReference type="InterPro" id="IPR027543">
    <property type="entry name" value="Lon_bac"/>
</dbReference>
<evidence type="ECO:0000256" key="13">
    <source>
        <dbReference type="PIRSR" id="PIRSR001174-2"/>
    </source>
</evidence>
<dbReference type="InterPro" id="IPR027065">
    <property type="entry name" value="Lon_Prtase"/>
</dbReference>
<dbReference type="PROSITE" id="PS51786">
    <property type="entry name" value="LON_PROTEOLYTIC"/>
    <property type="match status" value="1"/>
</dbReference>
<feature type="region of interest" description="Disordered" evidence="17">
    <location>
        <begin position="1"/>
        <end position="31"/>
    </location>
</feature>
<feature type="compositionally biased region" description="Acidic residues" evidence="17">
    <location>
        <begin position="1"/>
        <end position="20"/>
    </location>
</feature>
<dbReference type="InterPro" id="IPR014721">
    <property type="entry name" value="Ribsml_uS5_D2-typ_fold_subgr"/>
</dbReference>
<dbReference type="Gene3D" id="1.20.5.5270">
    <property type="match status" value="1"/>
</dbReference>
<dbReference type="EMBL" id="NVSR01000010">
    <property type="protein sequence ID" value="PCI29798.1"/>
    <property type="molecule type" value="Genomic_DNA"/>
</dbReference>
<protein>
    <recommendedName>
        <fullName evidence="10 11">Lon protease</fullName>
        <ecNumber evidence="10 11">3.4.21.53</ecNumber>
    </recommendedName>
    <alternativeName>
        <fullName evidence="10">ATP-dependent protease La</fullName>
    </alternativeName>
</protein>
<feature type="active site" evidence="10 12">
    <location>
        <position position="745"/>
    </location>
</feature>
<dbReference type="Gene3D" id="3.30.230.10">
    <property type="match status" value="1"/>
</dbReference>
<evidence type="ECO:0000256" key="16">
    <source>
        <dbReference type="SAM" id="Coils"/>
    </source>
</evidence>
<sequence>MTEEDKSLEEEERNEVEENDSSTASPLSEGDVKKAVEQIIIEQVNGGDNAPGTPFGALVPKGDMLPDQLGIIAVQHRPLFPHMVIPLVIEGEIYQKTIQLAQQNEPAYIGIVLAKARFQTNDPKLEDLYKYGVVARIAKVFSQEDTTSQVLLDVLDRIEIVEHLDTSPLMTARVQYIKSKKVAINDEIRAYSREILSTMKELIQLNPLIKEELNQFISQISTDDPSRLADFAATLTSADKKELQAILEATSVINRLSKTLLLIKKELDLSRLQADISQRIEDRISEHQREFFLREQLKEIRKELGLSKDDKSQEIEKLQKKADKLDFSPEAKERFDEEMNKLSLLDVQSPEFNVSRNYLDWLTTLPWGVMSKDNVDLKKAIKILDSDHYGLEDIKERIIEFIATLNKKKEVSGTILCFLGPPGVGKTSIGKSIARALNRKFYRFSVGGMRDEAEIKGHRRTYIGAMPGKFIQALKTTKYSNPVIMLDEIDKIGSSFQGDPASALLEVLDPEQNDTFVDHYLDVPFDLSKVVFITTANQLDTIPAALLDRMEVLRLSGYITQEKLKIAKKYLIPKQRKEHGLTGKEISFSDAGIKNIIEGYAREAGVRNLENQIKKVCRKVTTEIVKGTDKKKFIIGVQDVKKYLKSPIFDDEEILGEGHIGVVTGLAWTSMGGAILSIESTAVKSGRKGFKQTGQLGDVMVESSELAYSYVIAHAEKFGGDPDFFKDNFIHLHVPAGATPKDGPSAGVTMATSLLSLMLNKPLMPKVGMTGELTLVGEVLPIGGLKEKIIASRRAGLKKIVVPYQNKKDYLELPDHLKEKLEITFAKTYQDVFRVAFGID</sequence>
<evidence type="ECO:0000256" key="7">
    <source>
        <dbReference type="ARBA" id="ARBA00022840"/>
    </source>
</evidence>
<evidence type="ECO:0000259" key="19">
    <source>
        <dbReference type="PROSITE" id="PS51787"/>
    </source>
</evidence>
<dbReference type="Gene3D" id="2.30.130.40">
    <property type="entry name" value="LON domain-like"/>
    <property type="match status" value="1"/>
</dbReference>
<feature type="domain" description="Lon proteolytic" evidence="18">
    <location>
        <begin position="657"/>
        <end position="839"/>
    </location>
</feature>
<dbReference type="InterPro" id="IPR003111">
    <property type="entry name" value="Lon_prtase_N"/>
</dbReference>
<keyword evidence="6 10" id="KW-0720">Serine protease</keyword>
<dbReference type="NCBIfam" id="TIGR00763">
    <property type="entry name" value="lon"/>
    <property type="match status" value="1"/>
</dbReference>
<evidence type="ECO:0000256" key="8">
    <source>
        <dbReference type="ARBA" id="ARBA00023016"/>
    </source>
</evidence>
<dbReference type="InterPro" id="IPR046336">
    <property type="entry name" value="Lon_prtase_N_sf"/>
</dbReference>
<dbReference type="AlphaFoldDB" id="A0A2A4T8E4"/>
<evidence type="ECO:0000256" key="11">
    <source>
        <dbReference type="PIRNR" id="PIRNR001174"/>
    </source>
</evidence>
<comment type="subcellular location">
    <subcellularLocation>
        <location evidence="1 10 11">Cytoplasm</location>
    </subcellularLocation>
</comment>
<dbReference type="Pfam" id="PF02190">
    <property type="entry name" value="LON_substr_bdg"/>
    <property type="match status" value="1"/>
</dbReference>
<dbReference type="SUPFAM" id="SSF88697">
    <property type="entry name" value="PUA domain-like"/>
    <property type="match status" value="1"/>
</dbReference>
<keyword evidence="3 10" id="KW-0645">Protease</keyword>
<evidence type="ECO:0000256" key="12">
    <source>
        <dbReference type="PIRSR" id="PIRSR001174-1"/>
    </source>
</evidence>
<reference evidence="21" key="1">
    <citation type="submission" date="2017-08" db="EMBL/GenBank/DDBJ databases">
        <title>A dynamic microbial community with high functional redundancy inhabits the cold, oxic subseafloor aquifer.</title>
        <authorList>
            <person name="Tully B.J."/>
            <person name="Wheat C.G."/>
            <person name="Glazer B.T."/>
            <person name="Huber J.A."/>
        </authorList>
    </citation>
    <scope>NUCLEOTIDE SEQUENCE [LARGE SCALE GENOMIC DNA]</scope>
</reference>
<dbReference type="PROSITE" id="PS51787">
    <property type="entry name" value="LON_N"/>
    <property type="match status" value="1"/>
</dbReference>
<dbReference type="GO" id="GO:0006515">
    <property type="term" value="P:protein quality control for misfolded or incompletely synthesized proteins"/>
    <property type="evidence" value="ECO:0007669"/>
    <property type="project" value="UniProtKB-UniRule"/>
</dbReference>
<dbReference type="SUPFAM" id="SSF54211">
    <property type="entry name" value="Ribosomal protein S5 domain 2-like"/>
    <property type="match status" value="1"/>
</dbReference>
<keyword evidence="5 10" id="KW-0378">Hydrolase</keyword>
<dbReference type="InterPro" id="IPR003593">
    <property type="entry name" value="AAA+_ATPase"/>
</dbReference>
<evidence type="ECO:0000256" key="15">
    <source>
        <dbReference type="RuleBase" id="RU000591"/>
    </source>
</evidence>
<dbReference type="InterPro" id="IPR027417">
    <property type="entry name" value="P-loop_NTPase"/>
</dbReference>
<evidence type="ECO:0000256" key="3">
    <source>
        <dbReference type="ARBA" id="ARBA00022670"/>
    </source>
</evidence>
<dbReference type="InterPro" id="IPR008269">
    <property type="entry name" value="Lon_proteolytic"/>
</dbReference>
<dbReference type="FunFam" id="3.40.50.300:FF:000021">
    <property type="entry name" value="Lon protease homolog"/>
    <property type="match status" value="1"/>
</dbReference>
<dbReference type="FunFam" id="1.20.5.5270:FF:000001">
    <property type="entry name" value="Lon protease homolog, mitochondrial"/>
    <property type="match status" value="1"/>
</dbReference>
<dbReference type="Proteomes" id="UP000218113">
    <property type="component" value="Unassembled WGS sequence"/>
</dbReference>
<comment type="similarity">
    <text evidence="10 11 14 15">Belongs to the peptidase S16 family.</text>
</comment>
<dbReference type="InterPro" id="IPR054594">
    <property type="entry name" value="Lon_lid"/>
</dbReference>
<feature type="domain" description="Lon N-terminal" evidence="19">
    <location>
        <begin position="69"/>
        <end position="267"/>
    </location>
</feature>
<dbReference type="InterPro" id="IPR003959">
    <property type="entry name" value="ATPase_AAA_core"/>
</dbReference>
<keyword evidence="16" id="KW-0175">Coiled coil</keyword>
<evidence type="ECO:0000256" key="6">
    <source>
        <dbReference type="ARBA" id="ARBA00022825"/>
    </source>
</evidence>
<comment type="induction">
    <text evidence="10">By heat shock.</text>
</comment>
<dbReference type="InterPro" id="IPR015947">
    <property type="entry name" value="PUA-like_sf"/>
</dbReference>
<dbReference type="InterPro" id="IPR008268">
    <property type="entry name" value="Peptidase_S16_AS"/>
</dbReference>
<keyword evidence="4 10" id="KW-0547">Nucleotide-binding</keyword>
<dbReference type="SUPFAM" id="SSF52540">
    <property type="entry name" value="P-loop containing nucleoside triphosphate hydrolases"/>
    <property type="match status" value="1"/>
</dbReference>
<evidence type="ECO:0000256" key="17">
    <source>
        <dbReference type="SAM" id="MobiDB-lite"/>
    </source>
</evidence>
<dbReference type="Pfam" id="PF00004">
    <property type="entry name" value="AAA"/>
    <property type="match status" value="1"/>
</dbReference>
<comment type="subunit">
    <text evidence="10 11">Homohexamer. Organized in a ring with a central cavity.</text>
</comment>
<proteinExistence type="evidence at transcript level"/>
<feature type="coiled-coil region" evidence="16">
    <location>
        <begin position="301"/>
        <end position="328"/>
    </location>
</feature>
<dbReference type="Gene3D" id="3.40.50.300">
    <property type="entry name" value="P-loop containing nucleotide triphosphate hydrolases"/>
    <property type="match status" value="1"/>
</dbReference>
<evidence type="ECO:0000313" key="20">
    <source>
        <dbReference type="EMBL" id="PCI29798.1"/>
    </source>
</evidence>
<dbReference type="PANTHER" id="PTHR43718:SF2">
    <property type="entry name" value="LON PROTEASE HOMOLOG, MITOCHONDRIAL"/>
    <property type="match status" value="1"/>
</dbReference>
<keyword evidence="7 10" id="KW-0067">ATP-binding</keyword>
<dbReference type="Pfam" id="PF22667">
    <property type="entry name" value="Lon_lid"/>
    <property type="match status" value="1"/>
</dbReference>
<dbReference type="PRINTS" id="PR00830">
    <property type="entry name" value="ENDOLAPTASE"/>
</dbReference>
<dbReference type="GO" id="GO:0005524">
    <property type="term" value="F:ATP binding"/>
    <property type="evidence" value="ECO:0007669"/>
    <property type="project" value="UniProtKB-UniRule"/>
</dbReference>